<keyword evidence="1" id="KW-0805">Transcription regulation</keyword>
<sequence>MKYLTISPSSKLSGFVRCFWVLEDEVSTEKPYIHRVMPDGCAEMIFHYQTPFDEIFSKDKIETSFSSGLHGQSQNFRRFIVHRNFGIFGAYLYPFTLPLLFSMPSDELSNEMPDLPTLMGNEGKILEEKMMLAKTNEERVIIISAFLEEKISRNYRHEPAVFASICNIIQSRGTTNVQQMAEESFLSTRQFERKFKAFSGFSPKLYARIVRFQSALNMYGDSQKSLTKIAYECGYYDQSHFIHDFKEFSGQHPRSFFSGKAEGAEYRDA</sequence>
<evidence type="ECO:0000256" key="1">
    <source>
        <dbReference type="ARBA" id="ARBA00023015"/>
    </source>
</evidence>
<dbReference type="PANTHER" id="PTHR46796:SF13">
    <property type="entry name" value="HTH-TYPE TRANSCRIPTIONAL ACTIVATOR RHAS"/>
    <property type="match status" value="1"/>
</dbReference>
<gene>
    <name evidence="5" type="ORF">IEE83_00470</name>
</gene>
<evidence type="ECO:0000259" key="4">
    <source>
        <dbReference type="PROSITE" id="PS01124"/>
    </source>
</evidence>
<dbReference type="Gene3D" id="1.10.10.60">
    <property type="entry name" value="Homeodomain-like"/>
    <property type="match status" value="1"/>
</dbReference>
<keyword evidence="6" id="KW-1185">Reference proteome</keyword>
<accession>A0ABR9W4G1</accession>
<dbReference type="SMART" id="SM00342">
    <property type="entry name" value="HTH_ARAC"/>
    <property type="match status" value="1"/>
</dbReference>
<dbReference type="SUPFAM" id="SSF46689">
    <property type="entry name" value="Homeodomain-like"/>
    <property type="match status" value="1"/>
</dbReference>
<evidence type="ECO:0000256" key="3">
    <source>
        <dbReference type="ARBA" id="ARBA00023163"/>
    </source>
</evidence>
<dbReference type="Pfam" id="PF12833">
    <property type="entry name" value="HTH_18"/>
    <property type="match status" value="1"/>
</dbReference>
<keyword evidence="3" id="KW-0804">Transcription</keyword>
<name>A0ABR9W4G1_9BACT</name>
<evidence type="ECO:0000313" key="5">
    <source>
        <dbReference type="EMBL" id="MBE9460343.1"/>
    </source>
</evidence>
<dbReference type="Proteomes" id="UP000634134">
    <property type="component" value="Unassembled WGS sequence"/>
</dbReference>
<protein>
    <submittedName>
        <fullName evidence="5">Helix-turn-helix transcriptional regulator</fullName>
    </submittedName>
</protein>
<reference evidence="6" key="1">
    <citation type="submission" date="2023-07" db="EMBL/GenBank/DDBJ databases">
        <title>Dyadobacter sp. nov 'subterranea' isolated from contaminted grondwater.</title>
        <authorList>
            <person name="Szabo I."/>
            <person name="Al-Omari J."/>
            <person name="Szerdahelyi S.G."/>
            <person name="Rado J."/>
        </authorList>
    </citation>
    <scope>NUCLEOTIDE SEQUENCE [LARGE SCALE GENOMIC DNA]</scope>
    <source>
        <strain evidence="6">UP-52</strain>
    </source>
</reference>
<dbReference type="InterPro" id="IPR018060">
    <property type="entry name" value="HTH_AraC"/>
</dbReference>
<feature type="domain" description="HTH araC/xylS-type" evidence="4">
    <location>
        <begin position="159"/>
        <end position="259"/>
    </location>
</feature>
<organism evidence="5 6">
    <name type="scientific">Dyadobacter subterraneus</name>
    <dbReference type="NCBI Taxonomy" id="2773304"/>
    <lineage>
        <taxon>Bacteria</taxon>
        <taxon>Pseudomonadati</taxon>
        <taxon>Bacteroidota</taxon>
        <taxon>Cytophagia</taxon>
        <taxon>Cytophagales</taxon>
        <taxon>Spirosomataceae</taxon>
        <taxon>Dyadobacter</taxon>
    </lineage>
</organism>
<dbReference type="EMBL" id="JACYGY010000001">
    <property type="protein sequence ID" value="MBE9460343.1"/>
    <property type="molecule type" value="Genomic_DNA"/>
</dbReference>
<dbReference type="PROSITE" id="PS01124">
    <property type="entry name" value="HTH_ARAC_FAMILY_2"/>
    <property type="match status" value="1"/>
</dbReference>
<dbReference type="InterPro" id="IPR050204">
    <property type="entry name" value="AraC_XylS_family_regulators"/>
</dbReference>
<dbReference type="Pfam" id="PF20240">
    <property type="entry name" value="DUF6597"/>
    <property type="match status" value="1"/>
</dbReference>
<comment type="caution">
    <text evidence="5">The sequence shown here is derived from an EMBL/GenBank/DDBJ whole genome shotgun (WGS) entry which is preliminary data.</text>
</comment>
<evidence type="ECO:0000256" key="2">
    <source>
        <dbReference type="ARBA" id="ARBA00023125"/>
    </source>
</evidence>
<keyword evidence="2" id="KW-0238">DNA-binding</keyword>
<dbReference type="RefSeq" id="WP_194118684.1">
    <property type="nucleotide sequence ID" value="NZ_JACYGY010000001.1"/>
</dbReference>
<proteinExistence type="predicted"/>
<dbReference type="PANTHER" id="PTHR46796">
    <property type="entry name" value="HTH-TYPE TRANSCRIPTIONAL ACTIVATOR RHAS-RELATED"/>
    <property type="match status" value="1"/>
</dbReference>
<dbReference type="InterPro" id="IPR046532">
    <property type="entry name" value="DUF6597"/>
</dbReference>
<dbReference type="InterPro" id="IPR009057">
    <property type="entry name" value="Homeodomain-like_sf"/>
</dbReference>
<evidence type="ECO:0000313" key="6">
    <source>
        <dbReference type="Proteomes" id="UP000634134"/>
    </source>
</evidence>